<evidence type="ECO:0000313" key="1">
    <source>
        <dbReference type="EMBL" id="KAF0911443.1"/>
    </source>
</evidence>
<organism evidence="1 2">
    <name type="scientific">Oryza meyeriana var. granulata</name>
    <dbReference type="NCBI Taxonomy" id="110450"/>
    <lineage>
        <taxon>Eukaryota</taxon>
        <taxon>Viridiplantae</taxon>
        <taxon>Streptophyta</taxon>
        <taxon>Embryophyta</taxon>
        <taxon>Tracheophyta</taxon>
        <taxon>Spermatophyta</taxon>
        <taxon>Magnoliopsida</taxon>
        <taxon>Liliopsida</taxon>
        <taxon>Poales</taxon>
        <taxon>Poaceae</taxon>
        <taxon>BOP clade</taxon>
        <taxon>Oryzoideae</taxon>
        <taxon>Oryzeae</taxon>
        <taxon>Oryzinae</taxon>
        <taxon>Oryza</taxon>
        <taxon>Oryza meyeriana</taxon>
    </lineage>
</organism>
<dbReference type="InterPro" id="IPR036397">
    <property type="entry name" value="RNaseH_sf"/>
</dbReference>
<name>A0A6G1DIB4_9ORYZ</name>
<comment type="caution">
    <text evidence="1">The sequence shown here is derived from an EMBL/GenBank/DDBJ whole genome shotgun (WGS) entry which is preliminary data.</text>
</comment>
<keyword evidence="2" id="KW-1185">Reference proteome</keyword>
<gene>
    <name evidence="1" type="ORF">E2562_008316</name>
</gene>
<dbReference type="Gene3D" id="3.30.420.10">
    <property type="entry name" value="Ribonuclease H-like superfamily/Ribonuclease H"/>
    <property type="match status" value="1"/>
</dbReference>
<dbReference type="GO" id="GO:0003676">
    <property type="term" value="F:nucleic acid binding"/>
    <property type="evidence" value="ECO:0007669"/>
    <property type="project" value="InterPro"/>
</dbReference>
<accession>A0A6G1DIB4</accession>
<evidence type="ECO:0008006" key="3">
    <source>
        <dbReference type="Google" id="ProtNLM"/>
    </source>
</evidence>
<protein>
    <recommendedName>
        <fullName evidence="3">RNase H type-1 domain-containing protein</fullName>
    </recommendedName>
</protein>
<dbReference type="Proteomes" id="UP000479710">
    <property type="component" value="Unassembled WGS sequence"/>
</dbReference>
<evidence type="ECO:0000313" key="2">
    <source>
        <dbReference type="Proteomes" id="UP000479710"/>
    </source>
</evidence>
<sequence length="219" mass="23843">MGTPRLIIRTDSHVVAGQIGKSFQARHPELAKYLSAFRKAEGHFKGISVLSIPCFEIADADALAKAAANNESLPTHVLYEVLRGSAAQDDVDPNAAPAPVMTITTTLDWRGPIIDVLGTDERSVSVDLIDEAKGQAAQNLDSYIATTKAWFNTKLVPRSFAPGDMVLRCALNPRKLQNKWEGPFVVTQASARGAYRLADLDGTSLPHPWNAEALKKYYV</sequence>
<proteinExistence type="predicted"/>
<dbReference type="AlphaFoldDB" id="A0A6G1DIB4"/>
<dbReference type="OrthoDB" id="1744372at2759"/>
<dbReference type="EMBL" id="SPHZ02000006">
    <property type="protein sequence ID" value="KAF0911443.1"/>
    <property type="molecule type" value="Genomic_DNA"/>
</dbReference>
<reference evidence="1 2" key="1">
    <citation type="submission" date="2019-11" db="EMBL/GenBank/DDBJ databases">
        <title>Whole genome sequence of Oryza granulata.</title>
        <authorList>
            <person name="Li W."/>
        </authorList>
    </citation>
    <scope>NUCLEOTIDE SEQUENCE [LARGE SCALE GENOMIC DNA]</scope>
    <source>
        <strain evidence="2">cv. Menghai</strain>
        <tissue evidence="1">Leaf</tissue>
    </source>
</reference>